<protein>
    <submittedName>
        <fullName evidence="2">Uncharacterized protein</fullName>
    </submittedName>
</protein>
<proteinExistence type="predicted"/>
<evidence type="ECO:0000313" key="2">
    <source>
        <dbReference type="EMBL" id="RCG22965.1"/>
    </source>
</evidence>
<organism evidence="2 3">
    <name type="scientific">Streptomyces diacarni</name>
    <dbReference type="NCBI Taxonomy" id="2800381"/>
    <lineage>
        <taxon>Bacteria</taxon>
        <taxon>Bacillati</taxon>
        <taxon>Actinomycetota</taxon>
        <taxon>Actinomycetes</taxon>
        <taxon>Kitasatosporales</taxon>
        <taxon>Streptomycetaceae</taxon>
        <taxon>Streptomyces</taxon>
    </lineage>
</organism>
<gene>
    <name evidence="2" type="ORF">DTL70_14755</name>
</gene>
<sequence>MGRPPAGEVAARTAAQELGLRLREFELAVQIEEVRTVPGPPGRARRVPREELARIKEAPDFPSGLRERLRVMGAHEASELLDISVSRFARLARAGCFRPVGLYVNRYRAVVWLYRADELRDFAENSPSLLAGRLPAGMRAVLAAGTDHRAPGWRARRVAQLSRQADTPWERAAAKSSVLGEDALAEAVPDPREREELARLRPGLLKVRSESVATQAMLEKLCLAEEESEVRWHRLMLEAELESARAIASFPGGIPAFHETPAGVPGRAEPTAFMPAPGGERRADPVTPRPLKPTPEASAPPPRKRWSLLRRRKPKTSVRPAH</sequence>
<dbReference type="Pfam" id="PF19934">
    <property type="entry name" value="DUF6397"/>
    <property type="match status" value="1"/>
</dbReference>
<dbReference type="RefSeq" id="WP_114022380.1">
    <property type="nucleotide sequence ID" value="NZ_QOIN01000043.1"/>
</dbReference>
<dbReference type="Proteomes" id="UP000252914">
    <property type="component" value="Unassembled WGS sequence"/>
</dbReference>
<dbReference type="InterPro" id="IPR045652">
    <property type="entry name" value="DUF6397"/>
</dbReference>
<dbReference type="AlphaFoldDB" id="A0A367EZI2"/>
<evidence type="ECO:0000313" key="3">
    <source>
        <dbReference type="Proteomes" id="UP000252914"/>
    </source>
</evidence>
<feature type="compositionally biased region" description="Pro residues" evidence="1">
    <location>
        <begin position="287"/>
        <end position="301"/>
    </location>
</feature>
<reference evidence="2 3" key="1">
    <citation type="submission" date="2018-06" db="EMBL/GenBank/DDBJ databases">
        <title>Streptomyces reniochalinae sp. nov. and Streptomyces diacarnus sp. nov. from marine sponges.</title>
        <authorList>
            <person name="Li L."/>
        </authorList>
    </citation>
    <scope>NUCLEOTIDE SEQUENCE [LARGE SCALE GENOMIC DNA]</scope>
    <source>
        <strain evidence="2 3">LHW51701</strain>
    </source>
</reference>
<comment type="caution">
    <text evidence="2">The sequence shown here is derived from an EMBL/GenBank/DDBJ whole genome shotgun (WGS) entry which is preliminary data.</text>
</comment>
<name>A0A367EZI2_9ACTN</name>
<dbReference type="EMBL" id="QOIN01000043">
    <property type="protein sequence ID" value="RCG22965.1"/>
    <property type="molecule type" value="Genomic_DNA"/>
</dbReference>
<accession>A0A367EZI2</accession>
<keyword evidence="3" id="KW-1185">Reference proteome</keyword>
<feature type="compositionally biased region" description="Basic residues" evidence="1">
    <location>
        <begin position="302"/>
        <end position="322"/>
    </location>
</feature>
<feature type="region of interest" description="Disordered" evidence="1">
    <location>
        <begin position="259"/>
        <end position="322"/>
    </location>
</feature>
<evidence type="ECO:0000256" key="1">
    <source>
        <dbReference type="SAM" id="MobiDB-lite"/>
    </source>
</evidence>